<dbReference type="Proteomes" id="UP000317344">
    <property type="component" value="Chromosome"/>
</dbReference>
<evidence type="ECO:0000313" key="2">
    <source>
        <dbReference type="EMBL" id="QDQ98057.1"/>
    </source>
</evidence>
<dbReference type="NCBIfam" id="TIGR02427">
    <property type="entry name" value="protocat_pcaD"/>
    <property type="match status" value="1"/>
</dbReference>
<evidence type="ECO:0000313" key="3">
    <source>
        <dbReference type="Proteomes" id="UP000317344"/>
    </source>
</evidence>
<dbReference type="GO" id="GO:0042952">
    <property type="term" value="P:beta-ketoadipate pathway"/>
    <property type="evidence" value="ECO:0007669"/>
    <property type="project" value="InterPro"/>
</dbReference>
<gene>
    <name evidence="2" type="primary">pcaD</name>
    <name evidence="2" type="ORF">FO059_12955</name>
</gene>
<proteinExistence type="predicted"/>
<dbReference type="OrthoDB" id="9802489at2"/>
<dbReference type="PANTHER" id="PTHR43798">
    <property type="entry name" value="MONOACYLGLYCEROL LIPASE"/>
    <property type="match status" value="1"/>
</dbReference>
<name>A0A516X4R8_9ACTN</name>
<accession>A0A516X4R8</accession>
<dbReference type="PANTHER" id="PTHR43798:SF29">
    <property type="entry name" value="AB HYDROLASE-1 DOMAIN-CONTAINING PROTEIN"/>
    <property type="match status" value="1"/>
</dbReference>
<dbReference type="KEGG" id="toy:FO059_12955"/>
<sequence length="262" mass="26787">MTVALAHRIDGPEDAGAPTLVLIGSLGSDLTMWEPQYTALSGEFRVISADLRGHGGSPVPAGPYTVDALAEDVLGLIAARGGPVHLAGLSLGGAVAQRVAVRAPTRLLSLTLLCTAARFGDPQPWLDRATAVRKDGTGSIAASVVDRWYTPRLAASAPELVARSRTMVSATSDEGYAACCEAISAWDGRADLPRIAVHTLVIAGAQDSATGPDALRAIADAVPGAALEVLDPGAHLANVEQADAVNALITSHVHRSGTGGTR</sequence>
<evidence type="ECO:0000259" key="1">
    <source>
        <dbReference type="Pfam" id="PF00561"/>
    </source>
</evidence>
<dbReference type="GO" id="GO:0047570">
    <property type="term" value="F:3-oxoadipate enol-lactonase activity"/>
    <property type="evidence" value="ECO:0007669"/>
    <property type="project" value="UniProtKB-EC"/>
</dbReference>
<reference evidence="2 3" key="2">
    <citation type="submission" date="2019-07" db="EMBL/GenBank/DDBJ databases">
        <authorList>
            <person name="Huang Y."/>
        </authorList>
    </citation>
    <scope>NUCLEOTIDE SEQUENCE [LARGE SCALE GENOMIC DNA]</scope>
    <source>
        <strain evidence="2 3">HY188</strain>
    </source>
</reference>
<feature type="domain" description="AB hydrolase-1" evidence="1">
    <location>
        <begin position="18"/>
        <end position="240"/>
    </location>
</feature>
<reference evidence="2 3" key="1">
    <citation type="submission" date="2019-07" db="EMBL/GenBank/DDBJ databases">
        <title>Tomitella cavernea sp. nov., an actinomycete isolated from soil.</title>
        <authorList>
            <person name="Cheng J."/>
        </authorList>
    </citation>
    <scope>NUCLEOTIDE SEQUENCE [LARGE SCALE GENOMIC DNA]</scope>
    <source>
        <strain evidence="2 3">HY188</strain>
    </source>
</reference>
<keyword evidence="2" id="KW-0378">Hydrolase</keyword>
<protein>
    <submittedName>
        <fullName evidence="2">3-oxoadipate enol-lactonase</fullName>
        <ecNumber evidence="2">3.1.1.24</ecNumber>
    </submittedName>
</protein>
<organism evidence="2 3">
    <name type="scientific">Tomitella fengzijianii</name>
    <dbReference type="NCBI Taxonomy" id="2597660"/>
    <lineage>
        <taxon>Bacteria</taxon>
        <taxon>Bacillati</taxon>
        <taxon>Actinomycetota</taxon>
        <taxon>Actinomycetes</taxon>
        <taxon>Mycobacteriales</taxon>
        <taxon>Tomitella</taxon>
    </lineage>
</organism>
<dbReference type="InterPro" id="IPR026968">
    <property type="entry name" value="PcaD/CatD"/>
</dbReference>
<dbReference type="InterPro" id="IPR029058">
    <property type="entry name" value="AB_hydrolase_fold"/>
</dbReference>
<dbReference type="Pfam" id="PF00561">
    <property type="entry name" value="Abhydrolase_1"/>
    <property type="match status" value="1"/>
</dbReference>
<dbReference type="InterPro" id="IPR050266">
    <property type="entry name" value="AB_hydrolase_sf"/>
</dbReference>
<dbReference type="PRINTS" id="PR00111">
    <property type="entry name" value="ABHYDROLASE"/>
</dbReference>
<dbReference type="SUPFAM" id="SSF53474">
    <property type="entry name" value="alpha/beta-Hydrolases"/>
    <property type="match status" value="1"/>
</dbReference>
<dbReference type="EC" id="3.1.1.24" evidence="2"/>
<dbReference type="InterPro" id="IPR000073">
    <property type="entry name" value="AB_hydrolase_1"/>
</dbReference>
<dbReference type="EMBL" id="CP041765">
    <property type="protein sequence ID" value="QDQ98057.1"/>
    <property type="molecule type" value="Genomic_DNA"/>
</dbReference>
<dbReference type="Gene3D" id="3.40.50.1820">
    <property type="entry name" value="alpha/beta hydrolase"/>
    <property type="match status" value="1"/>
</dbReference>
<dbReference type="AlphaFoldDB" id="A0A516X4R8"/>
<keyword evidence="3" id="KW-1185">Reference proteome</keyword>
<dbReference type="RefSeq" id="WP_143909358.1">
    <property type="nucleotide sequence ID" value="NZ_CP041765.1"/>
</dbReference>